<dbReference type="SMART" id="SM00487">
    <property type="entry name" value="DEXDc"/>
    <property type="match status" value="1"/>
</dbReference>
<comment type="caution">
    <text evidence="6">The sequence shown here is derived from an EMBL/GenBank/DDBJ whole genome shotgun (WGS) entry which is preliminary data.</text>
</comment>
<keyword evidence="2" id="KW-0863">Zinc-finger</keyword>
<organism evidence="6 7">
    <name type="scientific">Desertihabitans brevis</name>
    <dbReference type="NCBI Taxonomy" id="2268447"/>
    <lineage>
        <taxon>Bacteria</taxon>
        <taxon>Bacillati</taxon>
        <taxon>Actinomycetota</taxon>
        <taxon>Actinomycetes</taxon>
        <taxon>Propionibacteriales</taxon>
        <taxon>Propionibacteriaceae</taxon>
        <taxon>Desertihabitans</taxon>
    </lineage>
</organism>
<dbReference type="GO" id="GO:0004386">
    <property type="term" value="F:helicase activity"/>
    <property type="evidence" value="ECO:0007669"/>
    <property type="project" value="UniProtKB-KW"/>
</dbReference>
<keyword evidence="2" id="KW-0479">Metal-binding</keyword>
<feature type="domain" description="Helicase ATP-binding" evidence="4">
    <location>
        <begin position="664"/>
        <end position="828"/>
    </location>
</feature>
<dbReference type="Pfam" id="PF00176">
    <property type="entry name" value="SNF2-rel_dom"/>
    <property type="match status" value="1"/>
</dbReference>
<dbReference type="PANTHER" id="PTHR10799">
    <property type="entry name" value="SNF2/RAD54 HELICASE FAMILY"/>
    <property type="match status" value="1"/>
</dbReference>
<reference evidence="6 7" key="1">
    <citation type="submission" date="2018-07" db="EMBL/GenBank/DDBJ databases">
        <title>Desertimonas flava gen. nov. sp. nov.</title>
        <authorList>
            <person name="Liu S."/>
        </authorList>
    </citation>
    <scope>NUCLEOTIDE SEQUENCE [LARGE SCALE GENOMIC DNA]</scope>
    <source>
        <strain evidence="6 7">16Sb5-5</strain>
    </source>
</reference>
<dbReference type="PROSITE" id="PS51194">
    <property type="entry name" value="HELICASE_CTER"/>
    <property type="match status" value="1"/>
</dbReference>
<dbReference type="EMBL" id="QOUI01000012">
    <property type="protein sequence ID" value="RCK68240.1"/>
    <property type="molecule type" value="Genomic_DNA"/>
</dbReference>
<keyword evidence="7" id="KW-1185">Reference proteome</keyword>
<keyword evidence="1" id="KW-0378">Hydrolase</keyword>
<evidence type="ECO:0000259" key="4">
    <source>
        <dbReference type="PROSITE" id="PS51192"/>
    </source>
</evidence>
<keyword evidence="6" id="KW-0547">Nucleotide-binding</keyword>
<dbReference type="GO" id="GO:0008270">
    <property type="term" value="F:zinc ion binding"/>
    <property type="evidence" value="ECO:0007669"/>
    <property type="project" value="UniProtKB-KW"/>
</dbReference>
<dbReference type="PROSITE" id="PS51192">
    <property type="entry name" value="HELICASE_ATP_BIND_1"/>
    <property type="match status" value="1"/>
</dbReference>
<protein>
    <submittedName>
        <fullName evidence="6">Helicase SNF2</fullName>
    </submittedName>
</protein>
<evidence type="ECO:0000259" key="3">
    <source>
        <dbReference type="PROSITE" id="PS50966"/>
    </source>
</evidence>
<feature type="domain" description="Helicase C-terminal" evidence="5">
    <location>
        <begin position="952"/>
        <end position="1104"/>
    </location>
</feature>
<dbReference type="SUPFAM" id="SSF52540">
    <property type="entry name" value="P-loop containing nucleoside triphosphate hydrolases"/>
    <property type="match status" value="2"/>
</dbReference>
<dbReference type="InterPro" id="IPR038718">
    <property type="entry name" value="SNF2-like_sf"/>
</dbReference>
<dbReference type="GO" id="GO:0016787">
    <property type="term" value="F:hydrolase activity"/>
    <property type="evidence" value="ECO:0007669"/>
    <property type="project" value="UniProtKB-KW"/>
</dbReference>
<keyword evidence="2" id="KW-0862">Zinc</keyword>
<dbReference type="InterPro" id="IPR014001">
    <property type="entry name" value="Helicase_ATP-bd"/>
</dbReference>
<name>A0A367YR21_9ACTN</name>
<keyword evidence="6" id="KW-0067">ATP-binding</keyword>
<dbReference type="AlphaFoldDB" id="A0A367YR21"/>
<dbReference type="InterPro" id="IPR007527">
    <property type="entry name" value="Znf_SWIM"/>
</dbReference>
<dbReference type="GO" id="GO:0005524">
    <property type="term" value="F:ATP binding"/>
    <property type="evidence" value="ECO:0007669"/>
    <property type="project" value="InterPro"/>
</dbReference>
<accession>A0A367YR21</accession>
<dbReference type="InterPro" id="IPR049730">
    <property type="entry name" value="SNF2/RAD54-like_C"/>
</dbReference>
<dbReference type="InterPro" id="IPR000330">
    <property type="entry name" value="SNF2_N"/>
</dbReference>
<dbReference type="RefSeq" id="WP_114127801.1">
    <property type="nucleotide sequence ID" value="NZ_QOUI01000012.1"/>
</dbReference>
<dbReference type="InterPro" id="IPR027417">
    <property type="entry name" value="P-loop_NTPase"/>
</dbReference>
<dbReference type="InterPro" id="IPR001650">
    <property type="entry name" value="Helicase_C-like"/>
</dbReference>
<evidence type="ECO:0000256" key="1">
    <source>
        <dbReference type="ARBA" id="ARBA00022801"/>
    </source>
</evidence>
<sequence>MLSLPALAEPEALHDWAEPESVRRGLEYARAGRVTRSEVRQERPDHLEVSGTVQGAVGYRTAISFTELPAHLAARAVWSPVEVDARCTCPVRWSCKHTVATVVEAARNTSLPSWRSALEELLDGVDERDEEPGPPPEVTPVALMVVLPNAQQQRARVFATQTSGRPRLAVRLTRRGRSGRWVRSGLSWRELAAVEHSTSERYDPHHLQLFRELQVVLQGSQPYWSPGSDTADLHAAGPALWPLLERIREAGVPWVCSERRTTVGVADQPASLELDLSTREGGVEVRSGATCGSHHHEAADVGFIGEPAHGVALWREDGSGTTITLAPLTRPVPRSVRTHVVQHRPLLVPAEGVDDLLADYLPRLRSTVEVRSRDGSVPLPDQAVIRLRGQLTWHEDASAELAWRWVYDVGDGHPRDLPVDDRDVGRGQRDPRRERELLDALDLDEELAVLLGVGQHGPGTLAARRRYRGLEAMDLQRDRLPALRALAAAIEAVELVEVGTEPEFRPATGSPVVRFTGSAEAHREGRTDWLELEVVVVIDDVELGTVHLGLAQVLAALATGQTRVEIRRGVYVDLDRPELDQLARLVEEARAVVEQPRDRVKLSRHDHDLLADLEEIGPTDERVRAWIRAAAALRDLGTVEPPPEPAGLQAVLRPYQRTGFGWLSLLHEHGLGGVLADDMGLGKTLQTLAMVLRAREQSPDAPPFLVVAPSSVQSTWVAEAERFAPGLRVLAITGAASRRGWGLDRLAEGGVDLVVTTYTLLRLEAEGYAALPWAGLVLDEAQLVKNAASATHAAVRGIEAGSRFAITGTPMENNLMELWAILSVVAPGLFPHVKDFQTRYAQPIEQDADADALARLRRRVAPVMLRRTKEVVAADLPAKQEQVLSVELGPRHRQLYDTHLQRERQRILRLLEDLDENRLTILASLTRLRQLSLDPALVDEDHADIGSAKIDLLVEHLTEIAAEGHRALVFSQFTGFLARVRQRLDAEGLGYRYLDGRTRGRAKVIDGFRSGDDPVFLISLRAGGVGLTLTEADYCFLLDPWWNPAVEAQAVDRTHRIGQTRNVNVYRLVSEGTIEEKVMELARRKAALFASVVDADSMASSSLTADDIATLLGS</sequence>
<evidence type="ECO:0000259" key="5">
    <source>
        <dbReference type="PROSITE" id="PS51194"/>
    </source>
</evidence>
<gene>
    <name evidence="6" type="ORF">DT076_16440</name>
</gene>
<evidence type="ECO:0000256" key="2">
    <source>
        <dbReference type="PROSITE-ProRule" id="PRU00325"/>
    </source>
</evidence>
<feature type="domain" description="SWIM-type" evidence="3">
    <location>
        <begin position="79"/>
        <end position="106"/>
    </location>
</feature>
<dbReference type="Pfam" id="PF00271">
    <property type="entry name" value="Helicase_C"/>
    <property type="match status" value="1"/>
</dbReference>
<proteinExistence type="predicted"/>
<dbReference type="SMART" id="SM00490">
    <property type="entry name" value="HELICc"/>
    <property type="match status" value="1"/>
</dbReference>
<dbReference type="CDD" id="cd18793">
    <property type="entry name" value="SF2_C_SNF"/>
    <property type="match status" value="1"/>
</dbReference>
<keyword evidence="6" id="KW-0347">Helicase</keyword>
<dbReference type="Proteomes" id="UP000252770">
    <property type="component" value="Unassembled WGS sequence"/>
</dbReference>
<dbReference type="Gene3D" id="3.40.50.300">
    <property type="entry name" value="P-loop containing nucleotide triphosphate hydrolases"/>
    <property type="match status" value="1"/>
</dbReference>
<evidence type="ECO:0000313" key="6">
    <source>
        <dbReference type="EMBL" id="RCK68240.1"/>
    </source>
</evidence>
<dbReference type="PROSITE" id="PS50966">
    <property type="entry name" value="ZF_SWIM"/>
    <property type="match status" value="1"/>
</dbReference>
<evidence type="ECO:0000313" key="7">
    <source>
        <dbReference type="Proteomes" id="UP000252770"/>
    </source>
</evidence>
<dbReference type="Gene3D" id="3.40.50.10810">
    <property type="entry name" value="Tandem AAA-ATPase domain"/>
    <property type="match status" value="1"/>
</dbReference>